<dbReference type="AlphaFoldDB" id="A0AAQ4PJ43"/>
<reference evidence="3 4" key="1">
    <citation type="journal article" date="2021" name="G3 (Bethesda)">
        <title>Improved contiguity of the threespine stickleback genome using long-read sequencing.</title>
        <authorList>
            <person name="Nath S."/>
            <person name="Shaw D.E."/>
            <person name="White M.A."/>
        </authorList>
    </citation>
    <scope>NUCLEOTIDE SEQUENCE [LARGE SCALE GENOMIC DNA]</scope>
    <source>
        <strain evidence="3 4">Lake Benthic</strain>
    </source>
</reference>
<dbReference type="InterPro" id="IPR032567">
    <property type="entry name" value="RTL1-rel"/>
</dbReference>
<name>A0AAQ4PJ43_GASAC</name>
<proteinExistence type="predicted"/>
<dbReference type="GeneTree" id="ENSGT00950000183173"/>
<sequence>MEPDLAETKASPSFQYPRTPASADQLYVAVVSHDATVTRHDARLTLHEAAFTRQDQVLQGLQQTLTARLPPPVPSGVPVPTRNPLPPSAPWTPAEPRLPAPERYDCNPRDCPAFVTQCSLTFELLAFLFHSDRAHIAYIITLLTGKARAWATAVWEQQGHSCDDFSTFTVDMRRVFDHPLGGSDAANRLFQLRQGNASVAEYAVLFRTLAAECRWNEEALMAAFRKGLASGIKDELAAKDHVGDLKSLIDQTIRLDNRLRESRHEREPYSRSSSGATASTFSSSRCGSRGRELTWLLLRPALIKSSHTPHPQTTLVPHNHELYYRSLPGKPCYFGYCRPLFQGVSVSPHAQTPFGS</sequence>
<keyword evidence="4" id="KW-1185">Reference proteome</keyword>
<dbReference type="Ensembl" id="ENSGACT00000049308.1">
    <property type="protein sequence ID" value="ENSGACP00000038810.1"/>
    <property type="gene ID" value="ENSGACG00000033296.1"/>
</dbReference>
<reference evidence="3" key="2">
    <citation type="submission" date="2025-08" db="UniProtKB">
        <authorList>
            <consortium name="Ensembl"/>
        </authorList>
    </citation>
    <scope>IDENTIFICATION</scope>
</reference>
<feature type="compositionally biased region" description="Low complexity" evidence="1">
    <location>
        <begin position="270"/>
        <end position="285"/>
    </location>
</feature>
<feature type="compositionally biased region" description="Pro residues" evidence="1">
    <location>
        <begin position="69"/>
        <end position="90"/>
    </location>
</feature>
<evidence type="ECO:0000256" key="1">
    <source>
        <dbReference type="SAM" id="MobiDB-lite"/>
    </source>
</evidence>
<protein>
    <recommendedName>
        <fullName evidence="2">Retrotransposon gag domain-containing protein</fullName>
    </recommendedName>
</protein>
<feature type="region of interest" description="Disordered" evidence="1">
    <location>
        <begin position="67"/>
        <end position="94"/>
    </location>
</feature>
<reference evidence="3" key="3">
    <citation type="submission" date="2025-09" db="UniProtKB">
        <authorList>
            <consortium name="Ensembl"/>
        </authorList>
    </citation>
    <scope>IDENTIFICATION</scope>
</reference>
<dbReference type="PANTHER" id="PTHR15503:SF22">
    <property type="entry name" value="TRANSPOSON TY3-I GAG POLYPROTEIN"/>
    <property type="match status" value="1"/>
</dbReference>
<organism evidence="3 4">
    <name type="scientific">Gasterosteus aculeatus aculeatus</name>
    <name type="common">three-spined stickleback</name>
    <dbReference type="NCBI Taxonomy" id="481459"/>
    <lineage>
        <taxon>Eukaryota</taxon>
        <taxon>Metazoa</taxon>
        <taxon>Chordata</taxon>
        <taxon>Craniata</taxon>
        <taxon>Vertebrata</taxon>
        <taxon>Euteleostomi</taxon>
        <taxon>Actinopterygii</taxon>
        <taxon>Neopterygii</taxon>
        <taxon>Teleostei</taxon>
        <taxon>Neoteleostei</taxon>
        <taxon>Acanthomorphata</taxon>
        <taxon>Eupercaria</taxon>
        <taxon>Perciformes</taxon>
        <taxon>Cottioidei</taxon>
        <taxon>Gasterosteales</taxon>
        <taxon>Gasterosteidae</taxon>
        <taxon>Gasterosteus</taxon>
    </lineage>
</organism>
<evidence type="ECO:0000259" key="2">
    <source>
        <dbReference type="Pfam" id="PF03732"/>
    </source>
</evidence>
<dbReference type="PANTHER" id="PTHR15503">
    <property type="entry name" value="LDOC1 RELATED"/>
    <property type="match status" value="1"/>
</dbReference>
<dbReference type="Proteomes" id="UP000007635">
    <property type="component" value="Chromosome XX"/>
</dbReference>
<dbReference type="Pfam" id="PF03732">
    <property type="entry name" value="Retrotrans_gag"/>
    <property type="match status" value="1"/>
</dbReference>
<feature type="compositionally biased region" description="Basic and acidic residues" evidence="1">
    <location>
        <begin position="259"/>
        <end position="269"/>
    </location>
</feature>
<dbReference type="InterPro" id="IPR005162">
    <property type="entry name" value="Retrotrans_gag_dom"/>
</dbReference>
<feature type="domain" description="Retrotransposon gag" evidence="2">
    <location>
        <begin position="139"/>
        <end position="229"/>
    </location>
</feature>
<evidence type="ECO:0000313" key="4">
    <source>
        <dbReference type="Proteomes" id="UP000007635"/>
    </source>
</evidence>
<feature type="region of interest" description="Disordered" evidence="1">
    <location>
        <begin position="259"/>
        <end position="286"/>
    </location>
</feature>
<evidence type="ECO:0000313" key="3">
    <source>
        <dbReference type="Ensembl" id="ENSGACP00000038810.1"/>
    </source>
</evidence>
<accession>A0AAQ4PJ43</accession>